<organism evidence="6 7">
    <name type="scientific">Elstera cyanobacteriorum</name>
    <dbReference type="NCBI Taxonomy" id="2022747"/>
    <lineage>
        <taxon>Bacteria</taxon>
        <taxon>Pseudomonadati</taxon>
        <taxon>Pseudomonadota</taxon>
        <taxon>Alphaproteobacteria</taxon>
        <taxon>Rhodospirillales</taxon>
        <taxon>Rhodospirillaceae</taxon>
        <taxon>Elstera</taxon>
    </lineage>
</organism>
<name>A0A255XSC8_9PROT</name>
<keyword evidence="2" id="KW-0808">Transferase</keyword>
<keyword evidence="4" id="KW-1133">Transmembrane helix</keyword>
<dbReference type="EMBL" id="NOXS01000030">
    <property type="protein sequence ID" value="OYQ19889.1"/>
    <property type="molecule type" value="Genomic_DNA"/>
</dbReference>
<evidence type="ECO:0000259" key="5">
    <source>
        <dbReference type="SMART" id="SM00563"/>
    </source>
</evidence>
<keyword evidence="4" id="KW-0812">Transmembrane</keyword>
<gene>
    <name evidence="6" type="ORF">CHR90_07165</name>
</gene>
<keyword evidence="3" id="KW-0012">Acyltransferase</keyword>
<evidence type="ECO:0000313" key="6">
    <source>
        <dbReference type="EMBL" id="OYQ19889.1"/>
    </source>
</evidence>
<evidence type="ECO:0000256" key="1">
    <source>
        <dbReference type="ARBA" id="ARBA00005189"/>
    </source>
</evidence>
<evidence type="ECO:0000256" key="4">
    <source>
        <dbReference type="SAM" id="Phobius"/>
    </source>
</evidence>
<dbReference type="Pfam" id="PF01553">
    <property type="entry name" value="Acyltransferase"/>
    <property type="match status" value="1"/>
</dbReference>
<dbReference type="RefSeq" id="WP_094408308.1">
    <property type="nucleotide sequence ID" value="NZ_BMJZ01000006.1"/>
</dbReference>
<dbReference type="PANTHER" id="PTHR10434">
    <property type="entry name" value="1-ACYL-SN-GLYCEROL-3-PHOSPHATE ACYLTRANSFERASE"/>
    <property type="match status" value="1"/>
</dbReference>
<comment type="caution">
    <text evidence="6">The sequence shown here is derived from an EMBL/GenBank/DDBJ whole genome shotgun (WGS) entry which is preliminary data.</text>
</comment>
<dbReference type="SUPFAM" id="SSF69593">
    <property type="entry name" value="Glycerol-3-phosphate (1)-acyltransferase"/>
    <property type="match status" value="1"/>
</dbReference>
<dbReference type="Proteomes" id="UP000216361">
    <property type="component" value="Unassembled WGS sequence"/>
</dbReference>
<dbReference type="PANTHER" id="PTHR10434:SF40">
    <property type="entry name" value="1-ACYL-SN-GLYCEROL-3-PHOSPHATE ACYLTRANSFERASE"/>
    <property type="match status" value="1"/>
</dbReference>
<evidence type="ECO:0000256" key="3">
    <source>
        <dbReference type="ARBA" id="ARBA00023315"/>
    </source>
</evidence>
<accession>A0A255XSC8</accession>
<dbReference type="SMART" id="SM00563">
    <property type="entry name" value="PlsC"/>
    <property type="match status" value="1"/>
</dbReference>
<reference evidence="6 7" key="1">
    <citation type="submission" date="2017-07" db="EMBL/GenBank/DDBJ databases">
        <title>Elstera cyanobacteriorum sp. nov., a novel bacterium isolated from cyanobacterial aggregates in a eutrophic lake.</title>
        <authorList>
            <person name="Cai H."/>
        </authorList>
    </citation>
    <scope>NUCLEOTIDE SEQUENCE [LARGE SCALE GENOMIC DNA]</scope>
    <source>
        <strain evidence="6 7">TH019</strain>
    </source>
</reference>
<dbReference type="InterPro" id="IPR002123">
    <property type="entry name" value="Plipid/glycerol_acylTrfase"/>
</dbReference>
<evidence type="ECO:0000256" key="2">
    <source>
        <dbReference type="ARBA" id="ARBA00022679"/>
    </source>
</evidence>
<evidence type="ECO:0000313" key="7">
    <source>
        <dbReference type="Proteomes" id="UP000216361"/>
    </source>
</evidence>
<sequence length="245" mass="26705">MIGLRSAVFNIVIIGWFFLVAGLLLPVTLLPRAAAWWVVEFWAHSSLFLMRVICGIRLEVRGRENLPTSGGYILAAKHQSALETLAFLTIARRPAYILKRELLFLPLFGYYLWRFGQIAVKRGAGQKAIHSVGKAALPVLAAGRPIVIFPQGTRTDPGTHRPYRGGVQHLARLSGVPVVPAALNSGVFWGRNAFRKYPGTVVIEILPPLTVPAEPRAAFMAALEGAIEPATARLEAAGWASRKPA</sequence>
<protein>
    <recommendedName>
        <fullName evidence="5">Phospholipid/glycerol acyltransferase domain-containing protein</fullName>
    </recommendedName>
</protein>
<keyword evidence="4" id="KW-0472">Membrane</keyword>
<proteinExistence type="predicted"/>
<dbReference type="CDD" id="cd07989">
    <property type="entry name" value="LPLAT_AGPAT-like"/>
    <property type="match status" value="1"/>
</dbReference>
<keyword evidence="7" id="KW-1185">Reference proteome</keyword>
<feature type="domain" description="Phospholipid/glycerol acyltransferase" evidence="5">
    <location>
        <begin position="72"/>
        <end position="186"/>
    </location>
</feature>
<dbReference type="GO" id="GO:0003841">
    <property type="term" value="F:1-acylglycerol-3-phosphate O-acyltransferase activity"/>
    <property type="evidence" value="ECO:0007669"/>
    <property type="project" value="TreeGrafter"/>
</dbReference>
<dbReference type="OrthoDB" id="5290997at2"/>
<dbReference type="AlphaFoldDB" id="A0A255XSC8"/>
<comment type="pathway">
    <text evidence="1">Lipid metabolism.</text>
</comment>
<dbReference type="GO" id="GO:0006654">
    <property type="term" value="P:phosphatidic acid biosynthetic process"/>
    <property type="evidence" value="ECO:0007669"/>
    <property type="project" value="TreeGrafter"/>
</dbReference>
<feature type="transmembrane region" description="Helical" evidence="4">
    <location>
        <begin position="34"/>
        <end position="54"/>
    </location>
</feature>
<feature type="transmembrane region" description="Helical" evidence="4">
    <location>
        <begin position="7"/>
        <end position="28"/>
    </location>
</feature>